<name>A0ABM7VBV7_9BACT</name>
<accession>A0ABM7VBV7</accession>
<reference evidence="2 3" key="1">
    <citation type="submission" date="2021-12" db="EMBL/GenBank/DDBJ databases">
        <title>Genome sequencing of bacteria with rrn-lacking chromosome and rrn-plasmid.</title>
        <authorList>
            <person name="Anda M."/>
            <person name="Iwasaki W."/>
        </authorList>
    </citation>
    <scope>NUCLEOTIDE SEQUENCE [LARGE SCALE GENOMIC DNA]</scope>
    <source>
        <strain evidence="2 3">NBRC 101262</strain>
    </source>
</reference>
<dbReference type="RefSeq" id="WP_332921075.1">
    <property type="nucleotide sequence ID" value="NZ_AP025292.1"/>
</dbReference>
<gene>
    <name evidence="2" type="ORF">PEPS_06910</name>
</gene>
<dbReference type="InterPro" id="IPR025665">
    <property type="entry name" value="Beta-barrel_OMP_2"/>
</dbReference>
<keyword evidence="3" id="KW-1185">Reference proteome</keyword>
<protein>
    <recommendedName>
        <fullName evidence="1">Outer membrane protein beta-barrel domain-containing protein</fullName>
    </recommendedName>
</protein>
<sequence length="265" mass="29840">MHSFNLWHKLYLHRNKVVFGLLLCLYLMPAQLFAQRANVHINLPHIDQKKLHYGFFISTGMSGFKLTTSPGLVSGTGIDVNGNSVPLDTVTSITTNRQLSLGVGFIANFKLFEALDLRVTPKAGFYDFGLQYTYVTDDAVGQPGDAPFRAHSDNIENVRFELPILLKLKSQRRGNVRAYFIGGVNPSVEVTGKKEKERSFEMNGFDMALELGFGFDLYYPLFRFSPEIRFSHGLVDMKGPNPNRPIATGIDRLSTNSITLYFNFQ</sequence>
<dbReference type="Proteomes" id="UP001354989">
    <property type="component" value="Chromosome"/>
</dbReference>
<feature type="domain" description="Outer membrane protein beta-barrel" evidence="1">
    <location>
        <begin position="33"/>
        <end position="237"/>
    </location>
</feature>
<proteinExistence type="predicted"/>
<evidence type="ECO:0000313" key="2">
    <source>
        <dbReference type="EMBL" id="BDC98410.1"/>
    </source>
</evidence>
<dbReference type="Pfam" id="PF13568">
    <property type="entry name" value="OMP_b-brl_2"/>
    <property type="match status" value="1"/>
</dbReference>
<evidence type="ECO:0000259" key="1">
    <source>
        <dbReference type="Pfam" id="PF13568"/>
    </source>
</evidence>
<evidence type="ECO:0000313" key="3">
    <source>
        <dbReference type="Proteomes" id="UP001354989"/>
    </source>
</evidence>
<dbReference type="EMBL" id="AP025292">
    <property type="protein sequence ID" value="BDC98410.1"/>
    <property type="molecule type" value="Genomic_DNA"/>
</dbReference>
<organism evidence="2 3">
    <name type="scientific">Persicobacter psychrovividus</name>
    <dbReference type="NCBI Taxonomy" id="387638"/>
    <lineage>
        <taxon>Bacteria</taxon>
        <taxon>Pseudomonadati</taxon>
        <taxon>Bacteroidota</taxon>
        <taxon>Cytophagia</taxon>
        <taxon>Cytophagales</taxon>
        <taxon>Persicobacteraceae</taxon>
        <taxon>Persicobacter</taxon>
    </lineage>
</organism>